<feature type="non-terminal residue" evidence="1">
    <location>
        <position position="1"/>
    </location>
</feature>
<proteinExistence type="predicted"/>
<evidence type="ECO:0000313" key="2">
    <source>
        <dbReference type="Proteomes" id="UP001164746"/>
    </source>
</evidence>
<name>A0ABY7E9S8_MYAAR</name>
<evidence type="ECO:0008006" key="3">
    <source>
        <dbReference type="Google" id="ProtNLM"/>
    </source>
</evidence>
<protein>
    <recommendedName>
        <fullName evidence="3">C2H2-type domain-containing protein</fullName>
    </recommendedName>
</protein>
<organism evidence="1 2">
    <name type="scientific">Mya arenaria</name>
    <name type="common">Soft-shell clam</name>
    <dbReference type="NCBI Taxonomy" id="6604"/>
    <lineage>
        <taxon>Eukaryota</taxon>
        <taxon>Metazoa</taxon>
        <taxon>Spiralia</taxon>
        <taxon>Lophotrochozoa</taxon>
        <taxon>Mollusca</taxon>
        <taxon>Bivalvia</taxon>
        <taxon>Autobranchia</taxon>
        <taxon>Heteroconchia</taxon>
        <taxon>Euheterodonta</taxon>
        <taxon>Imparidentia</taxon>
        <taxon>Neoheterodontei</taxon>
        <taxon>Myida</taxon>
        <taxon>Myoidea</taxon>
        <taxon>Myidae</taxon>
        <taxon>Mya</taxon>
    </lineage>
</organism>
<accession>A0ABY7E9S8</accession>
<sequence length="260" mass="29989">MDRPIQRDKEMGRCSIWYSIETEFSQTCYSSRQTKTLSGQWQCTLCPHIDKGFTKKANAQRHVQTTHLNFKYKCMRCQAIINRKEDHRCPKRGRLKEIILFNTISNIEDSFNMKHFIVIRDAFIPAFLLSVLFIAGNVDAQTCAECHFIGQDGVLRCNNVIPHNPAGATPVEIRLCVFMDIHRGTFVHKNWSFVKHLSFVRISNGTKGQYVYFHSNWHAGINVLSRLDIHLSDGRMGFDDDAFHGMSTLNILELSSLKYL</sequence>
<keyword evidence="2" id="KW-1185">Reference proteome</keyword>
<dbReference type="Proteomes" id="UP001164746">
    <property type="component" value="Chromosome 6"/>
</dbReference>
<dbReference type="EMBL" id="CP111017">
    <property type="protein sequence ID" value="WAR06787.1"/>
    <property type="molecule type" value="Genomic_DNA"/>
</dbReference>
<evidence type="ECO:0000313" key="1">
    <source>
        <dbReference type="EMBL" id="WAR06787.1"/>
    </source>
</evidence>
<reference evidence="1" key="1">
    <citation type="submission" date="2022-11" db="EMBL/GenBank/DDBJ databases">
        <title>Centuries of genome instability and evolution in soft-shell clam transmissible cancer (bioRxiv).</title>
        <authorList>
            <person name="Hart S.F.M."/>
            <person name="Yonemitsu M.A."/>
            <person name="Giersch R.M."/>
            <person name="Beal B.F."/>
            <person name="Arriagada G."/>
            <person name="Davis B.W."/>
            <person name="Ostrander E.A."/>
            <person name="Goff S.P."/>
            <person name="Metzger M.J."/>
        </authorList>
    </citation>
    <scope>NUCLEOTIDE SEQUENCE</scope>
    <source>
        <strain evidence="1">MELC-2E11</strain>
        <tissue evidence="1">Siphon/mantle</tissue>
    </source>
</reference>
<gene>
    <name evidence="1" type="ORF">MAR_016745</name>
</gene>